<proteinExistence type="predicted"/>
<reference evidence="1" key="3">
    <citation type="submission" date="2012-09" db="EMBL/GenBank/DDBJ databases">
        <authorList>
            <consortium name="VectorBase"/>
        </authorList>
    </citation>
    <scope>NUCLEOTIDE SEQUENCE</scope>
    <source>
        <strain evidence="1">Liverpool</strain>
    </source>
</reference>
<dbReference type="HOGENOM" id="CLU_3417339_0_0_1"/>
<organism evidence="1 2">
    <name type="scientific">Aedes aegypti</name>
    <name type="common">Yellowfever mosquito</name>
    <name type="synonym">Culex aegypti</name>
    <dbReference type="NCBI Taxonomy" id="7159"/>
    <lineage>
        <taxon>Eukaryota</taxon>
        <taxon>Metazoa</taxon>
        <taxon>Ecdysozoa</taxon>
        <taxon>Arthropoda</taxon>
        <taxon>Hexapoda</taxon>
        <taxon>Insecta</taxon>
        <taxon>Pterygota</taxon>
        <taxon>Neoptera</taxon>
        <taxon>Endopterygota</taxon>
        <taxon>Diptera</taxon>
        <taxon>Nematocera</taxon>
        <taxon>Culicoidea</taxon>
        <taxon>Culicidae</taxon>
        <taxon>Culicinae</taxon>
        <taxon>Aedini</taxon>
        <taxon>Aedes</taxon>
        <taxon>Stegomyia</taxon>
    </lineage>
</organism>
<evidence type="ECO:0000313" key="1">
    <source>
        <dbReference type="EMBL" id="EJY58174.1"/>
    </source>
</evidence>
<evidence type="ECO:0000313" key="2">
    <source>
        <dbReference type="Proteomes" id="UP000682892"/>
    </source>
</evidence>
<reference evidence="1" key="2">
    <citation type="journal article" date="2007" name="Science">
        <title>Genome sequence of Aedes aegypti, a major arbovirus vector.</title>
        <authorList>
            <person name="Nene V."/>
            <person name="Wortman J.R."/>
            <person name="Lawson D."/>
            <person name="Haas B."/>
            <person name="Kodira C."/>
            <person name="Tu Z.J."/>
            <person name="Loftus B."/>
            <person name="Xi Z."/>
            <person name="Megy K."/>
            <person name="Grabherr M."/>
            <person name="Ren Q."/>
            <person name="Zdobnov E.M."/>
            <person name="Lobo N.F."/>
            <person name="Campbell K.S."/>
            <person name="Brown S.E."/>
            <person name="Bonaldo M.F."/>
            <person name="Zhu J."/>
            <person name="Sinkins S.P."/>
            <person name="Hogenkamp D.G."/>
            <person name="Amedeo P."/>
            <person name="Arensburger P."/>
            <person name="Atkinson P.W."/>
            <person name="Bidwell S."/>
            <person name="Biedler J."/>
            <person name="Birney E."/>
            <person name="Bruggner R.V."/>
            <person name="Costas J."/>
            <person name="Coy M.R."/>
            <person name="Crabtree J."/>
            <person name="Crawford M."/>
            <person name="Debruyn B."/>
            <person name="Decaprio D."/>
            <person name="Eiglmeier K."/>
            <person name="Eisenstadt E."/>
            <person name="El-Dorry H."/>
            <person name="Gelbart W.M."/>
            <person name="Gomes S.L."/>
            <person name="Hammond M."/>
            <person name="Hannick L.I."/>
            <person name="Hogan J.R."/>
            <person name="Holmes M.H."/>
            <person name="Jaffe D."/>
            <person name="Johnston J.S."/>
            <person name="Kennedy R.C."/>
            <person name="Koo H."/>
            <person name="Kravitz S."/>
            <person name="Kriventseva E.V."/>
            <person name="Kulp D."/>
            <person name="Labutti K."/>
            <person name="Lee E."/>
            <person name="Li S."/>
            <person name="Lovin D.D."/>
            <person name="Mao C."/>
            <person name="Mauceli E."/>
            <person name="Menck C.F."/>
            <person name="Miller J.R."/>
            <person name="Montgomery P."/>
            <person name="Mori A."/>
            <person name="Nascimento A.L."/>
            <person name="Naveira H.F."/>
            <person name="Nusbaum C."/>
            <person name="O'leary S."/>
            <person name="Orvis J."/>
            <person name="Pertea M."/>
            <person name="Quesneville H."/>
            <person name="Reidenbach K.R."/>
            <person name="Rogers Y.H."/>
            <person name="Roth C.W."/>
            <person name="Schneider J.R."/>
            <person name="Schatz M."/>
            <person name="Shumway M."/>
            <person name="Stanke M."/>
            <person name="Stinson E.O."/>
            <person name="Tubio J.M."/>
            <person name="Vanzee J.P."/>
            <person name="Verjovski-Almeida S."/>
            <person name="Werner D."/>
            <person name="White O."/>
            <person name="Wyder S."/>
            <person name="Zeng Q."/>
            <person name="Zhao Q."/>
            <person name="Zhao Y."/>
            <person name="Hill C.A."/>
            <person name="Raikhel A.S."/>
            <person name="Soares M.B."/>
            <person name="Knudson D.L."/>
            <person name="Lee N.H."/>
            <person name="Galagan J."/>
            <person name="Salzberg S.L."/>
            <person name="Paulsen I.T."/>
            <person name="Dimopoulos G."/>
            <person name="Collins F.H."/>
            <person name="Birren B."/>
            <person name="Fraser-Liggett C.M."/>
            <person name="Severson D.W."/>
        </authorList>
    </citation>
    <scope>NUCLEOTIDE SEQUENCE [LARGE SCALE GENOMIC DNA]</scope>
    <source>
        <strain evidence="1">Liverpool</strain>
    </source>
</reference>
<accession>J9HJP3</accession>
<dbReference type="EMBL" id="CH478265">
    <property type="protein sequence ID" value="EJY58174.1"/>
    <property type="molecule type" value="Genomic_DNA"/>
</dbReference>
<dbReference type="PaxDb" id="7159-AAEL017517-PA"/>
<sequence>MSGLCIDTKFIFKKDLWTNSVAAILM</sequence>
<name>J9HJP3_AEDAE</name>
<protein>
    <submittedName>
        <fullName evidence="1">AAEL017517-PA</fullName>
    </submittedName>
</protein>
<gene>
    <name evidence="1" type="ORF">AaeL_AAEL017517</name>
</gene>
<reference evidence="1" key="1">
    <citation type="submission" date="2005-10" db="EMBL/GenBank/DDBJ databases">
        <authorList>
            <person name="Loftus B.J."/>
            <person name="Nene V.M."/>
            <person name="Hannick L.I."/>
            <person name="Bidwell S."/>
            <person name="Haas B."/>
            <person name="Amedeo P."/>
            <person name="Orvis J."/>
            <person name="Wortman J.R."/>
            <person name="White O.R."/>
            <person name="Salzberg S."/>
            <person name="Shumway M."/>
            <person name="Koo H."/>
            <person name="Zhao Y."/>
            <person name="Holmes M."/>
            <person name="Miller J."/>
            <person name="Schatz M."/>
            <person name="Pop M."/>
            <person name="Pai G."/>
            <person name="Utterback T."/>
            <person name="Rogers Y.-H."/>
            <person name="Kravitz S."/>
            <person name="Fraser C.M."/>
        </authorList>
    </citation>
    <scope>NUCLEOTIDE SEQUENCE</scope>
    <source>
        <strain evidence="1">Liverpool</strain>
    </source>
</reference>
<dbReference type="Proteomes" id="UP000682892">
    <property type="component" value="Unassembled WGS sequence"/>
</dbReference>
<dbReference type="AlphaFoldDB" id="J9HJP3"/>